<feature type="region of interest" description="Disordered" evidence="1">
    <location>
        <begin position="329"/>
        <end position="365"/>
    </location>
</feature>
<feature type="region of interest" description="Disordered" evidence="1">
    <location>
        <begin position="863"/>
        <end position="883"/>
    </location>
</feature>
<name>A0ABQ7M2K1_BRACM</name>
<dbReference type="InterPro" id="IPR004312">
    <property type="entry name" value="ATHILA_Orf1_C"/>
</dbReference>
<feature type="compositionally biased region" description="Polar residues" evidence="1">
    <location>
        <begin position="170"/>
        <end position="182"/>
    </location>
</feature>
<accession>A0ABQ7M2K1</accession>
<feature type="region of interest" description="Disordered" evidence="1">
    <location>
        <begin position="159"/>
        <end position="223"/>
    </location>
</feature>
<keyword evidence="4" id="KW-1185">Reference proteome</keyword>
<feature type="compositionally biased region" description="Basic and acidic residues" evidence="1">
    <location>
        <begin position="956"/>
        <end position="965"/>
    </location>
</feature>
<evidence type="ECO:0000313" key="3">
    <source>
        <dbReference type="EMBL" id="KAG5393045.1"/>
    </source>
</evidence>
<sequence>MTSRHTRSNAQGPLHQLTNEELARLERQNRQLPRPTSTNMGDHQDDLTAAFALMQQQMQQMQQTIQANAANQRNAPEEVNNIDNNKIDELFAKVDQLIKSNQNHVFIMEESPQDKGTTDTTSEADQATKDHHEVSYVNGQGWQFKNYHPNPNVRNNLHLFNNPKPDGNAENAQGNQVQNSGYQRGYGNQGRTFVLSPAQNTQFHNQKQPTNQQPAQPAQTAPHDEMKSLANMMSQLLQGQQIQEKALNQVTNDINTRMNHMFIDLSAKYDNVSSHMRQMDIQIAQTAESVKRQQGTLPGKTDKNPKECNAVALRSGKQLTDLAPNRFTTAEKGKQKESEQPPVTAPADEEEEELPAKHTPTTTEQPTVVVRPAAEPVPTRDYVPKVPYPEILIDDLLELALTRAEAEQNVQNIDADGYAKMLDSARTMERLMPPRTRNPKALKASRGAATPSHSANVPSSYPWPNKAEGQPININDPLLLDNNCEGWDKESAARYNRLLAAEILPTRFAHAETLAALGLESDVSETLDVMDLAPLCYQAQVLYPDLVRQVLATAQITYQNPTAPTYENCYFSFMADGKFCSISLHDLNELLEIADTPREVSVDKKFAPANAFWDLIATGKFTSRKAYQSQIRNPTLRIIAKIVSNILFAKEHTSKVTNGELQVLYTGLEDEIRRDRVIPIQTVKTNPGFLLITMLSERKDSMVRTEDKKDRCSSVLTPLFKRFNIDLDSYTVVPELEYIDTAYLITCHILRDESTYKFADKDGITLYCKLPLPGLTDFTTLENIVFLPNAEQLCDDPRAPIPNEDAAKDDVEDMAPPADGAYDLEDLTDVTDDHAYRRWMVDSQKKNNSLMKRILKALTGGCIRSQRRETSEEPENSRPLQQRRFRLSPNELFIFPSFDDGEGDESGVGRRMKRACLKRSCPFGAFCGEHSRRTVPRLFSSRTSRRSDPELDDGIDQQRDHHHDSGVFQLSDPSSRKHCTALE</sequence>
<feature type="region of interest" description="Disordered" evidence="1">
    <location>
        <begin position="435"/>
        <end position="462"/>
    </location>
</feature>
<protein>
    <recommendedName>
        <fullName evidence="2">Arabidopsis retrotransposon Orf1 C-terminal domain-containing protein</fullName>
    </recommendedName>
</protein>
<proteinExistence type="predicted"/>
<evidence type="ECO:0000256" key="1">
    <source>
        <dbReference type="SAM" id="MobiDB-lite"/>
    </source>
</evidence>
<gene>
    <name evidence="3" type="primary">A06g503520.1_BraROA</name>
    <name evidence="3" type="ORF">IGI04_023008</name>
</gene>
<feature type="compositionally biased region" description="Basic and acidic residues" evidence="1">
    <location>
        <begin position="329"/>
        <end position="339"/>
    </location>
</feature>
<feature type="compositionally biased region" description="Low complexity" evidence="1">
    <location>
        <begin position="205"/>
        <end position="221"/>
    </location>
</feature>
<feature type="domain" description="Arabidopsis retrotransposon Orf1 C-terminal" evidence="2">
    <location>
        <begin position="494"/>
        <end position="827"/>
    </location>
</feature>
<evidence type="ECO:0000259" key="2">
    <source>
        <dbReference type="Pfam" id="PF03078"/>
    </source>
</evidence>
<dbReference type="EMBL" id="JADBGQ010000006">
    <property type="protein sequence ID" value="KAG5393045.1"/>
    <property type="molecule type" value="Genomic_DNA"/>
</dbReference>
<organism evidence="3 4">
    <name type="scientific">Brassica rapa subsp. trilocularis</name>
    <dbReference type="NCBI Taxonomy" id="1813537"/>
    <lineage>
        <taxon>Eukaryota</taxon>
        <taxon>Viridiplantae</taxon>
        <taxon>Streptophyta</taxon>
        <taxon>Embryophyta</taxon>
        <taxon>Tracheophyta</taxon>
        <taxon>Spermatophyta</taxon>
        <taxon>Magnoliopsida</taxon>
        <taxon>eudicotyledons</taxon>
        <taxon>Gunneridae</taxon>
        <taxon>Pentapetalae</taxon>
        <taxon>rosids</taxon>
        <taxon>malvids</taxon>
        <taxon>Brassicales</taxon>
        <taxon>Brassicaceae</taxon>
        <taxon>Brassiceae</taxon>
        <taxon>Brassica</taxon>
    </lineage>
</organism>
<comment type="caution">
    <text evidence="3">The sequence shown here is derived from an EMBL/GenBank/DDBJ whole genome shotgun (WGS) entry which is preliminary data.</text>
</comment>
<reference evidence="3 4" key="1">
    <citation type="submission" date="2021-03" db="EMBL/GenBank/DDBJ databases">
        <authorList>
            <person name="King G.J."/>
            <person name="Bancroft I."/>
            <person name="Baten A."/>
            <person name="Bloomfield J."/>
            <person name="Borpatragohain P."/>
            <person name="He Z."/>
            <person name="Irish N."/>
            <person name="Irwin J."/>
            <person name="Liu K."/>
            <person name="Mauleon R.P."/>
            <person name="Moore J."/>
            <person name="Morris R."/>
            <person name="Ostergaard L."/>
            <person name="Wang B."/>
            <person name="Wells R."/>
        </authorList>
    </citation>
    <scope>NUCLEOTIDE SEQUENCE [LARGE SCALE GENOMIC DNA]</scope>
    <source>
        <strain evidence="3">R-o-18</strain>
        <tissue evidence="3">Leaf</tissue>
    </source>
</reference>
<evidence type="ECO:0000313" key="4">
    <source>
        <dbReference type="Proteomes" id="UP000823674"/>
    </source>
</evidence>
<feature type="region of interest" description="Disordered" evidence="1">
    <location>
        <begin position="938"/>
        <end position="983"/>
    </location>
</feature>
<dbReference type="Pfam" id="PF03078">
    <property type="entry name" value="ATHILA"/>
    <property type="match status" value="1"/>
</dbReference>
<dbReference type="Proteomes" id="UP000823674">
    <property type="component" value="Chromosome A06"/>
</dbReference>